<dbReference type="InterPro" id="IPR011013">
    <property type="entry name" value="Gal_mutarotase_sf_dom"/>
</dbReference>
<dbReference type="InterPro" id="IPR000602">
    <property type="entry name" value="Glyco_hydro_38_N"/>
</dbReference>
<evidence type="ECO:0000313" key="7">
    <source>
        <dbReference type="Proteomes" id="UP000054092"/>
    </source>
</evidence>
<protein>
    <submittedName>
        <fullName evidence="6">Alpha-mannosidase</fullName>
    </submittedName>
</protein>
<evidence type="ECO:0000313" key="6">
    <source>
        <dbReference type="EMBL" id="KUK80979.1"/>
    </source>
</evidence>
<dbReference type="SUPFAM" id="SSF74650">
    <property type="entry name" value="Galactose mutarotase-like"/>
    <property type="match status" value="1"/>
</dbReference>
<sequence>MYHSRSESCIRLKKELSELFPYTVRKRERINDWQFSGSRSETPPEEGWKEISAGYCWDEESFPVWFRSSFERGKLEEGERLFLRVVPGGESLVMVDGRSYGEINVYHQLLDVTRFADGRRHILDVQTVPKGLFGTHLPGPVFEVAELLTIDESVSGAYLDFMVAIDVFEATKDNLLAEKLLKIISACLSEIELPRSTEHYFKTAPDNPTLFGQQRYGSVNHLWHSPDFKNSSGNELPEEYKATVMSARNTLNDSIVKLREEHGSSGSVQVAGQAHIDYAWLWPIDETKRKIRRTFANALRLMEKYPEFVYIQSSAQMYKDLKENDPDLYERVRESIARGSWEAIGGMWVESDCNISSAESLARQFLYGQKFFEEEFGIRSSVAWLPDVFGFSWILPQIMKEAGIKYFSTTKLKWNEKNRFPLDLFRWRGLDGSEIVCHFFDNPQGGYNGMVNPEAIIGTWDNFQNKQIYNKTVTTFGYGDGGGGPTDEMLEYYERLKNYPGMPSLEMAPLQKYYENLPKDSELPVWDDELYFELHRGTFTTQARTKKLHKEAEDALYRLEVLGALLVEREGYPIERARKLWEILLHNEFHDILPGSSINEAHHQAENELGEVIAESDEISGGFLSSRSDGNALFRTVINTGCFSREVAFSDEGDRCLRKSDGKKLASQKTYDGKSVYSFSEKISPFSAQVFEYIDEKVERHAPDGNTVMENAYLIVEVNADGSISAYDKMLDRPLLSGPGNSLYVYKDIPVAWDGWDIDHDYARSRKKLDASEVRTIESGPVRKVVQATYHYEGSSIMQRYVLNASSKRLDIETEIDWHTRRTLLKAHFPVNLLSREIRCDLSAGHSLRSTRIRNSFEEARFEFPAHRWVEVSEPGFAVSILNDGKYGHACSDSEISLTLLRSPIYPDFFADEGRHSFTYSLFSHDSTNALETVAEAESLNKPLVLASGSVDFGKDCLQISAGNLKVLALKHSEGTGYVLRVAEVEGRCGVASVRTSLPFERCWISNILEDKAHELPVVDGRVQLEYRQFGLHTLIFE</sequence>
<dbReference type="GO" id="GO:0046872">
    <property type="term" value="F:metal ion binding"/>
    <property type="evidence" value="ECO:0007669"/>
    <property type="project" value="UniProtKB-KW"/>
</dbReference>
<organism evidence="6 7">
    <name type="scientific">Mesotoga prima</name>
    <dbReference type="NCBI Taxonomy" id="1184387"/>
    <lineage>
        <taxon>Bacteria</taxon>
        <taxon>Thermotogati</taxon>
        <taxon>Thermotogota</taxon>
        <taxon>Thermotogae</taxon>
        <taxon>Kosmotogales</taxon>
        <taxon>Kosmotogaceae</taxon>
        <taxon>Mesotoga</taxon>
    </lineage>
</organism>
<dbReference type="Pfam" id="PF01074">
    <property type="entry name" value="Glyco_hydro_38N"/>
    <property type="match status" value="1"/>
</dbReference>
<dbReference type="Pfam" id="PF09261">
    <property type="entry name" value="Alpha-mann_mid"/>
    <property type="match status" value="1"/>
</dbReference>
<dbReference type="InterPro" id="IPR015341">
    <property type="entry name" value="Glyco_hydro_38_cen"/>
</dbReference>
<name>A0A117M2N0_9BACT</name>
<dbReference type="AlphaFoldDB" id="A0A117M2N0"/>
<keyword evidence="2" id="KW-0479">Metal-binding</keyword>
<dbReference type="InterPro" id="IPR037094">
    <property type="entry name" value="Glyco_hydro_38_cen_sf"/>
</dbReference>
<evidence type="ECO:0000259" key="5">
    <source>
        <dbReference type="SMART" id="SM00872"/>
    </source>
</evidence>
<dbReference type="InterPro" id="IPR011682">
    <property type="entry name" value="Glyco_hydro_38_C"/>
</dbReference>
<dbReference type="InterPro" id="IPR041147">
    <property type="entry name" value="GH38_C"/>
</dbReference>
<dbReference type="GO" id="GO:0009313">
    <property type="term" value="P:oligosaccharide catabolic process"/>
    <property type="evidence" value="ECO:0007669"/>
    <property type="project" value="TreeGrafter"/>
</dbReference>
<dbReference type="Pfam" id="PF17677">
    <property type="entry name" value="Glyco_hydro38C2"/>
    <property type="match status" value="1"/>
</dbReference>
<comment type="caution">
    <text evidence="6">The sequence shown here is derived from an EMBL/GenBank/DDBJ whole genome shotgun (WGS) entry which is preliminary data.</text>
</comment>
<dbReference type="InterPro" id="IPR028995">
    <property type="entry name" value="Glyco_hydro_57/38_cen_sf"/>
</dbReference>
<dbReference type="CDD" id="cd10789">
    <property type="entry name" value="GH38N_AMII_ER_cytosolic"/>
    <property type="match status" value="1"/>
</dbReference>
<reference evidence="7" key="1">
    <citation type="journal article" date="2015" name="MBio">
        <title>Genome-Resolved Metagenomic Analysis Reveals Roles for Candidate Phyla and Other Microbial Community Members in Biogeochemical Transformations in Oil Reservoirs.</title>
        <authorList>
            <person name="Hu P."/>
            <person name="Tom L."/>
            <person name="Singh A."/>
            <person name="Thomas B.C."/>
            <person name="Baker B.J."/>
            <person name="Piceno Y.M."/>
            <person name="Andersen G.L."/>
            <person name="Banfield J.F."/>
        </authorList>
    </citation>
    <scope>NUCLEOTIDE SEQUENCE [LARGE SCALE GENOMIC DNA]</scope>
</reference>
<dbReference type="PATRIC" id="fig|1184387.3.peg.1049"/>
<dbReference type="PANTHER" id="PTHR46017">
    <property type="entry name" value="ALPHA-MANNOSIDASE 2C1"/>
    <property type="match status" value="1"/>
</dbReference>
<accession>A0A117M2N0</accession>
<dbReference type="Gene3D" id="1.20.1270.50">
    <property type="entry name" value="Glycoside hydrolase family 38, central domain"/>
    <property type="match status" value="1"/>
</dbReference>
<feature type="domain" description="Glycoside hydrolase family 38 central" evidence="5">
    <location>
        <begin position="533"/>
        <end position="609"/>
    </location>
</feature>
<proteinExistence type="inferred from homology"/>
<dbReference type="Pfam" id="PF07748">
    <property type="entry name" value="Glyco_hydro_38C"/>
    <property type="match status" value="1"/>
</dbReference>
<dbReference type="InterPro" id="IPR011330">
    <property type="entry name" value="Glyco_hydro/deAcase_b/a-brl"/>
</dbReference>
<dbReference type="GO" id="GO:0030246">
    <property type="term" value="F:carbohydrate binding"/>
    <property type="evidence" value="ECO:0007669"/>
    <property type="project" value="InterPro"/>
</dbReference>
<evidence type="ECO:0000256" key="4">
    <source>
        <dbReference type="ARBA" id="ARBA00023295"/>
    </source>
</evidence>
<dbReference type="FunFam" id="3.20.110.10:FF:000002">
    <property type="entry name" value="alpha-mannosidase 2C1 isoform X1"/>
    <property type="match status" value="1"/>
</dbReference>
<dbReference type="Gene3D" id="3.20.110.10">
    <property type="entry name" value="Glycoside hydrolase 38, N terminal domain"/>
    <property type="match status" value="1"/>
</dbReference>
<dbReference type="SUPFAM" id="SSF88713">
    <property type="entry name" value="Glycoside hydrolase/deacetylase"/>
    <property type="match status" value="1"/>
</dbReference>
<evidence type="ECO:0000256" key="2">
    <source>
        <dbReference type="ARBA" id="ARBA00022723"/>
    </source>
</evidence>
<keyword evidence="3" id="KW-0378">Hydrolase</keyword>
<evidence type="ECO:0000256" key="3">
    <source>
        <dbReference type="ARBA" id="ARBA00022801"/>
    </source>
</evidence>
<keyword evidence="4" id="KW-0326">Glycosidase</keyword>
<dbReference type="Gene3D" id="2.70.98.30">
    <property type="entry name" value="Golgi alpha-mannosidase II, domain 4"/>
    <property type="match status" value="1"/>
</dbReference>
<comment type="similarity">
    <text evidence="1">Belongs to the glycosyl hydrolase 38 family.</text>
</comment>
<dbReference type="EMBL" id="LGGP01000092">
    <property type="protein sequence ID" value="KUK80979.1"/>
    <property type="molecule type" value="Genomic_DNA"/>
</dbReference>
<dbReference type="SMART" id="SM00872">
    <property type="entry name" value="Alpha-mann_mid"/>
    <property type="match status" value="1"/>
</dbReference>
<dbReference type="SUPFAM" id="SSF88688">
    <property type="entry name" value="Families 57/38 glycoside transferase middle domain"/>
    <property type="match status" value="1"/>
</dbReference>
<gene>
    <name evidence="6" type="ORF">XD94_0668</name>
</gene>
<dbReference type="GO" id="GO:0006013">
    <property type="term" value="P:mannose metabolic process"/>
    <property type="evidence" value="ECO:0007669"/>
    <property type="project" value="InterPro"/>
</dbReference>
<dbReference type="InterPro" id="IPR027291">
    <property type="entry name" value="Glyco_hydro_38_N_sf"/>
</dbReference>
<dbReference type="GO" id="GO:0004559">
    <property type="term" value="F:alpha-mannosidase activity"/>
    <property type="evidence" value="ECO:0007669"/>
    <property type="project" value="InterPro"/>
</dbReference>
<evidence type="ECO:0000256" key="1">
    <source>
        <dbReference type="ARBA" id="ARBA00009792"/>
    </source>
</evidence>
<dbReference type="PANTHER" id="PTHR46017:SF1">
    <property type="entry name" value="ALPHA-MANNOSIDASE 2C1"/>
    <property type="match status" value="1"/>
</dbReference>
<dbReference type="Proteomes" id="UP000054092">
    <property type="component" value="Unassembled WGS sequence"/>
</dbReference>